<accession>A0A0B7BAM3</accession>
<feature type="non-terminal residue" evidence="1">
    <location>
        <position position="64"/>
    </location>
</feature>
<reference evidence="1" key="1">
    <citation type="submission" date="2014-12" db="EMBL/GenBank/DDBJ databases">
        <title>Insight into the proteome of Arion vulgaris.</title>
        <authorList>
            <person name="Aradska J."/>
            <person name="Bulat T."/>
            <person name="Smidak R."/>
            <person name="Sarate P."/>
            <person name="Gangsoo J."/>
            <person name="Sialana F."/>
            <person name="Bilban M."/>
            <person name="Lubec G."/>
        </authorList>
    </citation>
    <scope>NUCLEOTIDE SEQUENCE</scope>
    <source>
        <tissue evidence="1">Skin</tissue>
    </source>
</reference>
<dbReference type="AlphaFoldDB" id="A0A0B7BAM3"/>
<name>A0A0B7BAM3_9EUPU</name>
<dbReference type="EMBL" id="HACG01042486">
    <property type="protein sequence ID" value="CEK89351.1"/>
    <property type="molecule type" value="Transcribed_RNA"/>
</dbReference>
<sequence>MRTPGCYVRKCQTERIVKFCIETSSQSNESFAMVFIRKYSVYSHIYKKHRERESERYFQHYHYT</sequence>
<gene>
    <name evidence="1" type="primary">ORF170412</name>
</gene>
<protein>
    <submittedName>
        <fullName evidence="1">Uncharacterized protein</fullName>
    </submittedName>
</protein>
<organism evidence="1">
    <name type="scientific">Arion vulgaris</name>
    <dbReference type="NCBI Taxonomy" id="1028688"/>
    <lineage>
        <taxon>Eukaryota</taxon>
        <taxon>Metazoa</taxon>
        <taxon>Spiralia</taxon>
        <taxon>Lophotrochozoa</taxon>
        <taxon>Mollusca</taxon>
        <taxon>Gastropoda</taxon>
        <taxon>Heterobranchia</taxon>
        <taxon>Euthyneura</taxon>
        <taxon>Panpulmonata</taxon>
        <taxon>Eupulmonata</taxon>
        <taxon>Stylommatophora</taxon>
        <taxon>Helicina</taxon>
        <taxon>Arionoidea</taxon>
        <taxon>Arionidae</taxon>
        <taxon>Arion</taxon>
    </lineage>
</organism>
<proteinExistence type="predicted"/>
<evidence type="ECO:0000313" key="1">
    <source>
        <dbReference type="EMBL" id="CEK89351.1"/>
    </source>
</evidence>